<dbReference type="Pfam" id="PF16555">
    <property type="entry name" value="GramPos_pilinD1"/>
    <property type="match status" value="1"/>
</dbReference>
<evidence type="ECO:0000256" key="1">
    <source>
        <dbReference type="SAM" id="Phobius"/>
    </source>
</evidence>
<dbReference type="RefSeq" id="WP_311823010.1">
    <property type="nucleotide sequence ID" value="NZ_JARPYF010000008.1"/>
</dbReference>
<dbReference type="Proteomes" id="UP001252875">
    <property type="component" value="Unassembled WGS sequence"/>
</dbReference>
<keyword evidence="6" id="KW-1185">Reference proteome</keyword>
<evidence type="ECO:0000259" key="3">
    <source>
        <dbReference type="Pfam" id="PF16555"/>
    </source>
</evidence>
<dbReference type="EMBL" id="JARPYI010000008">
    <property type="protein sequence ID" value="MDT2600884.1"/>
    <property type="molecule type" value="Genomic_DNA"/>
</dbReference>
<dbReference type="InterPro" id="IPR041033">
    <property type="entry name" value="SpaA_PFL_dom_1"/>
</dbReference>
<feature type="domain" description="SpaA-like prealbumin fold" evidence="4">
    <location>
        <begin position="221"/>
        <end position="327"/>
    </location>
</feature>
<dbReference type="Gene3D" id="2.60.40.10">
    <property type="entry name" value="Immunoglobulins"/>
    <property type="match status" value="3"/>
</dbReference>
<feature type="signal peptide" evidence="2">
    <location>
        <begin position="1"/>
        <end position="25"/>
    </location>
</feature>
<sequence length="525" mass="57948">MKLKHILSLLLVCMAGFLWMQPTEAAGAETQVHLHKRLFVNQEAPSQINQGGALGNADLLKDSYGVNGSTFAIFEVGDYLRQHVMTKESLSFDQAKEFIADEVNVLRSELEVLATPGHADQAAIQARYPKIRFVQTKETAKGSFTDSAGNNVTEDGLLSIKLSTDQQQVYLIVELNSGDSLPVDHAGLSNYLVLDSGLFTSGDTHVYTKNKAYVREPYFVKMAKESDGSTSPLAGASFVISKNDKGEKFYLRTTAGAVSDWLSEKEIKDSPLKDERVKKMVSDKDGVVRTNLGLKSGSYLFEEVATAAGYEISEQARQISVEIPKDQRQLILINGIEVGALSQKDKLPVVYNQRVAGKKSFQKVDEKSGDALKDANFVVTNKDTHYLTKEKQWVTADYGNAHPDELLILTSDEQGMFELGEMAYGSYSLLEVKAPEGYILPENHFVDFEINEVSGETKEPLKIVNKKGEKKELPSTGNSTSVQITLPSRRLPQTGMEQSISLLIIGFTCILAVIMIKKRRTINGN</sequence>
<gene>
    <name evidence="5" type="ORF">P7D85_13950</name>
</gene>
<keyword evidence="1" id="KW-0472">Membrane</keyword>
<feature type="transmembrane region" description="Helical" evidence="1">
    <location>
        <begin position="499"/>
        <end position="516"/>
    </location>
</feature>
<evidence type="ECO:0000313" key="6">
    <source>
        <dbReference type="Proteomes" id="UP001252875"/>
    </source>
</evidence>
<evidence type="ECO:0000259" key="4">
    <source>
        <dbReference type="Pfam" id="PF17802"/>
    </source>
</evidence>
<feature type="domain" description="Gram-positive pilin subunit D1 N-terminal" evidence="3">
    <location>
        <begin position="28"/>
        <end position="210"/>
    </location>
</feature>
<dbReference type="InterPro" id="IPR032364">
    <property type="entry name" value="GramPos_pilinD1_N"/>
</dbReference>
<name>A0ABU3F185_9ENTE</name>
<reference evidence="5 6" key="1">
    <citation type="submission" date="2023-03" db="EMBL/GenBank/DDBJ databases">
        <authorList>
            <person name="Shen W."/>
            <person name="Cai J."/>
        </authorList>
    </citation>
    <scope>NUCLEOTIDE SEQUENCE [LARGE SCALE GENOMIC DNA]</scope>
    <source>
        <strain evidence="5 6">D6-4</strain>
    </source>
</reference>
<accession>A0ABU3F185</accession>
<proteinExistence type="predicted"/>
<evidence type="ECO:0000256" key="2">
    <source>
        <dbReference type="SAM" id="SignalP"/>
    </source>
</evidence>
<organism evidence="5 6">
    <name type="scientific">Enterococcus hulanensis</name>
    <dbReference type="NCBI Taxonomy" id="2559929"/>
    <lineage>
        <taxon>Bacteria</taxon>
        <taxon>Bacillati</taxon>
        <taxon>Bacillota</taxon>
        <taxon>Bacilli</taxon>
        <taxon>Lactobacillales</taxon>
        <taxon>Enterococcaceae</taxon>
        <taxon>Enterococcus</taxon>
    </lineage>
</organism>
<keyword evidence="1" id="KW-0812">Transmembrane</keyword>
<feature type="chain" id="PRO_5046589809" evidence="2">
    <location>
        <begin position="26"/>
        <end position="525"/>
    </location>
</feature>
<dbReference type="NCBIfam" id="TIGR01167">
    <property type="entry name" value="LPXTG_anchor"/>
    <property type="match status" value="1"/>
</dbReference>
<dbReference type="InterPro" id="IPR013783">
    <property type="entry name" value="Ig-like_fold"/>
</dbReference>
<keyword evidence="2" id="KW-0732">Signal</keyword>
<evidence type="ECO:0000313" key="5">
    <source>
        <dbReference type="EMBL" id="MDT2600884.1"/>
    </source>
</evidence>
<protein>
    <submittedName>
        <fullName evidence="5">SpaA isopeptide-forming pilin-related protein</fullName>
    </submittedName>
</protein>
<feature type="domain" description="SpaA-like prealbumin fold" evidence="4">
    <location>
        <begin position="360"/>
        <end position="454"/>
    </location>
</feature>
<keyword evidence="1" id="KW-1133">Transmembrane helix</keyword>
<comment type="caution">
    <text evidence="5">The sequence shown here is derived from an EMBL/GenBank/DDBJ whole genome shotgun (WGS) entry which is preliminary data.</text>
</comment>
<dbReference type="Pfam" id="PF17802">
    <property type="entry name" value="SpaA"/>
    <property type="match status" value="2"/>
</dbReference>